<dbReference type="InterPro" id="IPR021255">
    <property type="entry name" value="DUF2807"/>
</dbReference>
<name>A0A239XD71_9FLAO</name>
<dbReference type="Pfam" id="PF14060">
    <property type="entry name" value="DUF4252"/>
    <property type="match status" value="1"/>
</dbReference>
<dbReference type="Proteomes" id="UP000215196">
    <property type="component" value="Chromosome 1"/>
</dbReference>
<dbReference type="Pfam" id="PF10988">
    <property type="entry name" value="DUF2807"/>
    <property type="match status" value="1"/>
</dbReference>
<keyword evidence="4" id="KW-1185">Reference proteome</keyword>
<accession>A0A239XD71</accession>
<organism evidence="3 4">
    <name type="scientific">Chryseobacterium taklimakanense</name>
    <dbReference type="NCBI Taxonomy" id="536441"/>
    <lineage>
        <taxon>Bacteria</taxon>
        <taxon>Pseudomonadati</taxon>
        <taxon>Bacteroidota</taxon>
        <taxon>Flavobacteriia</taxon>
        <taxon>Flavobacteriales</taxon>
        <taxon>Weeksellaceae</taxon>
        <taxon>Chryseobacterium group</taxon>
        <taxon>Chryseobacterium</taxon>
    </lineage>
</organism>
<dbReference type="RefSeq" id="WP_095071680.1">
    <property type="nucleotide sequence ID" value="NZ_LT906465.1"/>
</dbReference>
<protein>
    <submittedName>
        <fullName evidence="3">Protein of uncharacterized function (DUF2807)</fullName>
    </submittedName>
</protein>
<dbReference type="AlphaFoldDB" id="A0A239XD71"/>
<dbReference type="EMBL" id="LT906465">
    <property type="protein sequence ID" value="SNV43998.1"/>
    <property type="molecule type" value="Genomic_DNA"/>
</dbReference>
<feature type="region of interest" description="Disordered" evidence="1">
    <location>
        <begin position="173"/>
        <end position="197"/>
    </location>
</feature>
<feature type="compositionally biased region" description="Low complexity" evidence="1">
    <location>
        <begin position="184"/>
        <end position="193"/>
    </location>
</feature>
<sequence length="423" mass="45338">MKKIFIILALTFSWLTKVSAQREKLYSLFDKYQETEGVTSIKIAKPMFSMLSKLDIKDAELDNIKPVLDKIQGLRILVIEKPESDSINKNVSKAMLNFNSLQKDISSSLKNLNYDELMTVNSKDAKVKFLAADAANGVLDNLLLSVNSEGNQVLMMLDGKISMDDVNKLANETQTPTRTAPKNSTATGSSSSAVTEEQRNVGRFSGIKVSSGIKLSFTQGNNQSVKVITDSDKMEYIKTELQGDILNVYADAPKGKNLNFKMIQVKITAPELSKIAVSSGASFTTENTVNSSFFQIAVSSGSHISAELNTKGKVELSTTSGSNAKLNMNAKTLEMSATSGSNANLAGAIDETSFQVSSASSVNAQDLISKNSTVSASSAADLKVNVSGNLTVSGKSGATVRYRDHATVRRNTALSSGATVKSF</sequence>
<proteinExistence type="predicted"/>
<evidence type="ECO:0000313" key="4">
    <source>
        <dbReference type="Proteomes" id="UP000215196"/>
    </source>
</evidence>
<dbReference type="KEGG" id="ctak:4412677_01348"/>
<evidence type="ECO:0000259" key="2">
    <source>
        <dbReference type="Pfam" id="PF10988"/>
    </source>
</evidence>
<gene>
    <name evidence="3" type="ORF">SAMEA4412677_01348</name>
</gene>
<dbReference type="InterPro" id="IPR025348">
    <property type="entry name" value="DUF4252"/>
</dbReference>
<evidence type="ECO:0000256" key="1">
    <source>
        <dbReference type="SAM" id="MobiDB-lite"/>
    </source>
</evidence>
<evidence type="ECO:0000313" key="3">
    <source>
        <dbReference type="EMBL" id="SNV43998.1"/>
    </source>
</evidence>
<reference evidence="3 4" key="1">
    <citation type="submission" date="2017-06" db="EMBL/GenBank/DDBJ databases">
        <authorList>
            <consortium name="Pathogen Informatics"/>
        </authorList>
    </citation>
    <scope>NUCLEOTIDE SEQUENCE [LARGE SCALE GENOMIC DNA]</scope>
    <source>
        <strain evidence="3 4">NCTC13490</strain>
    </source>
</reference>
<feature type="compositionally biased region" description="Polar residues" evidence="1">
    <location>
        <begin position="173"/>
        <end position="183"/>
    </location>
</feature>
<feature type="domain" description="Putative auto-transporter adhesin head GIN" evidence="2">
    <location>
        <begin position="203"/>
        <end position="403"/>
    </location>
</feature>
<dbReference type="Gene3D" id="2.160.20.120">
    <property type="match status" value="1"/>
</dbReference>